<dbReference type="SUPFAM" id="SSF57716">
    <property type="entry name" value="Glucocorticoid receptor-like (DNA-binding domain)"/>
    <property type="match status" value="1"/>
</dbReference>
<gene>
    <name evidence="5" type="ORF">LSAA_2107</name>
</gene>
<dbReference type="AlphaFoldDB" id="A0A7R8CBD9"/>
<protein>
    <submittedName>
        <fullName evidence="5">(salmon louse) hypothetical protein</fullName>
    </submittedName>
</protein>
<dbReference type="Proteomes" id="UP000675881">
    <property type="component" value="Chromosome 1"/>
</dbReference>
<dbReference type="InterPro" id="IPR027805">
    <property type="entry name" value="Transposase_HTH_dom"/>
</dbReference>
<dbReference type="GO" id="GO:0008270">
    <property type="term" value="F:zinc ion binding"/>
    <property type="evidence" value="ECO:0007669"/>
    <property type="project" value="UniProtKB-KW"/>
</dbReference>
<evidence type="ECO:0000313" key="6">
    <source>
        <dbReference type="Proteomes" id="UP000675881"/>
    </source>
</evidence>
<dbReference type="PANTHER" id="PTHR23080">
    <property type="entry name" value="THAP DOMAIN PROTEIN"/>
    <property type="match status" value="1"/>
</dbReference>
<dbReference type="InterPro" id="IPR038441">
    <property type="entry name" value="THAP_Znf_sf"/>
</dbReference>
<dbReference type="PROSITE" id="PS50950">
    <property type="entry name" value="ZF_THAP"/>
    <property type="match status" value="1"/>
</dbReference>
<keyword evidence="4" id="KW-0238">DNA-binding</keyword>
<evidence type="ECO:0000313" key="5">
    <source>
        <dbReference type="EMBL" id="CAF2759421.1"/>
    </source>
</evidence>
<evidence type="ECO:0000256" key="2">
    <source>
        <dbReference type="ARBA" id="ARBA00022771"/>
    </source>
</evidence>
<keyword evidence="3" id="KW-0862">Zinc</keyword>
<dbReference type="Pfam" id="PF13613">
    <property type="entry name" value="HTH_Tnp_4"/>
    <property type="match status" value="1"/>
</dbReference>
<dbReference type="GO" id="GO:0003677">
    <property type="term" value="F:DNA binding"/>
    <property type="evidence" value="ECO:0007669"/>
    <property type="project" value="UniProtKB-UniRule"/>
</dbReference>
<dbReference type="EMBL" id="HG994580">
    <property type="protein sequence ID" value="CAF2759421.1"/>
    <property type="molecule type" value="Genomic_DNA"/>
</dbReference>
<organism evidence="5 6">
    <name type="scientific">Lepeophtheirus salmonis</name>
    <name type="common">Salmon louse</name>
    <name type="synonym">Caligus salmonis</name>
    <dbReference type="NCBI Taxonomy" id="72036"/>
    <lineage>
        <taxon>Eukaryota</taxon>
        <taxon>Metazoa</taxon>
        <taxon>Ecdysozoa</taxon>
        <taxon>Arthropoda</taxon>
        <taxon>Crustacea</taxon>
        <taxon>Multicrustacea</taxon>
        <taxon>Hexanauplia</taxon>
        <taxon>Copepoda</taxon>
        <taxon>Siphonostomatoida</taxon>
        <taxon>Caligidae</taxon>
        <taxon>Lepeophtheirus</taxon>
    </lineage>
</organism>
<evidence type="ECO:0000256" key="3">
    <source>
        <dbReference type="ARBA" id="ARBA00022833"/>
    </source>
</evidence>
<evidence type="ECO:0000256" key="4">
    <source>
        <dbReference type="ARBA" id="ARBA00023125"/>
    </source>
</evidence>
<reference evidence="5" key="1">
    <citation type="submission" date="2021-02" db="EMBL/GenBank/DDBJ databases">
        <authorList>
            <person name="Bekaert M."/>
        </authorList>
    </citation>
    <scope>NUCLEOTIDE SEQUENCE</scope>
    <source>
        <strain evidence="5">IoA-00</strain>
    </source>
</reference>
<name>A0A7R8CBD9_LEPSM</name>
<keyword evidence="6" id="KW-1185">Reference proteome</keyword>
<keyword evidence="2" id="KW-0863">Zinc-finger</keyword>
<keyword evidence="1" id="KW-0479">Metal-binding</keyword>
<evidence type="ECO:0000256" key="1">
    <source>
        <dbReference type="ARBA" id="ARBA00022723"/>
    </source>
</evidence>
<dbReference type="Gene3D" id="6.20.210.20">
    <property type="entry name" value="THAP domain"/>
    <property type="match status" value="1"/>
</dbReference>
<dbReference type="PANTHER" id="PTHR23080:SF133">
    <property type="entry name" value="SI:CH211-262I1.5-RELATED"/>
    <property type="match status" value="1"/>
</dbReference>
<dbReference type="Pfam" id="PF05485">
    <property type="entry name" value="THAP"/>
    <property type="match status" value="1"/>
</dbReference>
<dbReference type="InterPro" id="IPR006612">
    <property type="entry name" value="THAP_Znf"/>
</dbReference>
<proteinExistence type="predicted"/>
<accession>A0A7R8CBD9</accession>
<sequence>MTNKINRQKKSRKKGIGGFRFPKEPTLQVKWRVAMNRINLNTNNLGAPSLHSKVCHEHFKKEDYDRPGGWDPDVPRLPTTNLKYKSQLSPLDECVLTLVKLRRNTKDFEFARVFFCVSEVTAVRVFQTWLAFLYIQLQEYEMWPSKEVVKQHMPKDFKTKFPVTWVVLDATKIAVEKPKNVPQQVAS</sequence>